<comment type="caution">
    <text evidence="1">The sequence shown here is derived from an EMBL/GenBank/DDBJ whole genome shotgun (WGS) entry which is preliminary data.</text>
</comment>
<organism evidence="1 2">
    <name type="scientific">Massilia aquatica</name>
    <dbReference type="NCBI Taxonomy" id="2609000"/>
    <lineage>
        <taxon>Bacteria</taxon>
        <taxon>Pseudomonadati</taxon>
        <taxon>Pseudomonadota</taxon>
        <taxon>Betaproteobacteria</taxon>
        <taxon>Burkholderiales</taxon>
        <taxon>Oxalobacteraceae</taxon>
        <taxon>Telluria group</taxon>
        <taxon>Massilia</taxon>
    </lineage>
</organism>
<proteinExistence type="predicted"/>
<name>A0ABX0M6G9_9BURK</name>
<accession>A0ABX0M6G9</accession>
<reference evidence="1 2" key="1">
    <citation type="submission" date="2019-09" db="EMBL/GenBank/DDBJ databases">
        <title>Taxonomy of Antarctic Massilia spp.: description of Massilia rubra sp. nov., Massilia aquatica sp. nov., Massilia mucilaginosa sp. nov., Massilia frigida sp. nov. isolated from streams, lakes and regoliths.</title>
        <authorList>
            <person name="Holochova P."/>
            <person name="Sedlacek I."/>
            <person name="Kralova S."/>
            <person name="Maslanova I."/>
            <person name="Busse H.-J."/>
            <person name="Stankova E."/>
            <person name="Vrbovska V."/>
            <person name="Kovarovic V."/>
            <person name="Bartak M."/>
            <person name="Svec P."/>
            <person name="Pantucek R."/>
        </authorList>
    </citation>
    <scope>NUCLEOTIDE SEQUENCE [LARGE SCALE GENOMIC DNA]</scope>
    <source>
        <strain evidence="1 2">CCM 8693</strain>
    </source>
</reference>
<dbReference type="EMBL" id="VVIW01000003">
    <property type="protein sequence ID" value="NHZ40095.1"/>
    <property type="molecule type" value="Genomic_DNA"/>
</dbReference>
<evidence type="ECO:0000313" key="1">
    <source>
        <dbReference type="EMBL" id="NHZ40095.1"/>
    </source>
</evidence>
<evidence type="ECO:0000313" key="2">
    <source>
        <dbReference type="Proteomes" id="UP000819052"/>
    </source>
</evidence>
<dbReference type="Proteomes" id="UP000819052">
    <property type="component" value="Unassembled WGS sequence"/>
</dbReference>
<protein>
    <submittedName>
        <fullName evidence="1">Uncharacterized protein</fullName>
    </submittedName>
</protein>
<keyword evidence="2" id="KW-1185">Reference proteome</keyword>
<gene>
    <name evidence="1" type="ORF">F1609_07965</name>
</gene>
<dbReference type="RefSeq" id="WP_167075941.1">
    <property type="nucleotide sequence ID" value="NZ_VVIW01000003.1"/>
</dbReference>
<sequence length="74" mass="7665">MEDIKIGNDVSVGVADYDTVALDILDAIGGDGEQIEGGVYLFLSTAHATKLANAILTMVKVANDADSKVEIPGD</sequence>